<dbReference type="Pfam" id="PF06468">
    <property type="entry name" value="Spond_N"/>
    <property type="match status" value="1"/>
</dbReference>
<evidence type="ECO:0000256" key="1">
    <source>
        <dbReference type="SAM" id="SignalP"/>
    </source>
</evidence>
<dbReference type="PROSITE" id="PS51020">
    <property type="entry name" value="SPONDIN"/>
    <property type="match status" value="1"/>
</dbReference>
<dbReference type="InterPro" id="IPR009465">
    <property type="entry name" value="Spondin_N"/>
</dbReference>
<keyword evidence="1" id="KW-0732">Signal</keyword>
<proteinExistence type="predicted"/>
<evidence type="ECO:0000313" key="3">
    <source>
        <dbReference type="EMBL" id="PQJ66776.1"/>
    </source>
</evidence>
<dbReference type="Proteomes" id="UP000238730">
    <property type="component" value="Unassembled WGS sequence"/>
</dbReference>
<name>A0A2S7VXD8_PHOAN</name>
<dbReference type="EMBL" id="MSCJ01000001">
    <property type="protein sequence ID" value="PQJ66776.1"/>
    <property type="molecule type" value="Genomic_DNA"/>
</dbReference>
<dbReference type="PROSITE" id="PS51257">
    <property type="entry name" value="PROKAR_LIPOPROTEIN"/>
    <property type="match status" value="1"/>
</dbReference>
<dbReference type="Gene3D" id="2.60.40.2130">
    <property type="entry name" value="F-spondin domain"/>
    <property type="match status" value="1"/>
</dbReference>
<gene>
    <name evidence="3" type="ORF">BTO08_04750</name>
</gene>
<dbReference type="GO" id="GO:0007155">
    <property type="term" value="P:cell adhesion"/>
    <property type="evidence" value="ECO:0007669"/>
    <property type="project" value="TreeGrafter"/>
</dbReference>
<dbReference type="PANTHER" id="PTHR11311">
    <property type="entry name" value="SPONDIN"/>
    <property type="match status" value="1"/>
</dbReference>
<feature type="chain" id="PRO_5015696134" description="Spondin domain-containing protein" evidence="1">
    <location>
        <begin position="18"/>
        <end position="232"/>
    </location>
</feature>
<comment type="caution">
    <text evidence="3">The sequence shown here is derived from an EMBL/GenBank/DDBJ whole genome shotgun (WGS) entry which is preliminary data.</text>
</comment>
<dbReference type="InterPro" id="IPR051418">
    <property type="entry name" value="Spondin/Thrombospondin_T1"/>
</dbReference>
<protein>
    <recommendedName>
        <fullName evidence="2">Spondin domain-containing protein</fullName>
    </recommendedName>
</protein>
<evidence type="ECO:0000313" key="4">
    <source>
        <dbReference type="Proteomes" id="UP000238730"/>
    </source>
</evidence>
<dbReference type="NCBIfam" id="NF038123">
    <property type="entry name" value="NF038123_dom"/>
    <property type="match status" value="1"/>
</dbReference>
<dbReference type="OrthoDB" id="8478811at2"/>
<accession>A0A2S7VXD8</accession>
<organism evidence="3 4">
    <name type="scientific">Photobacterium angustum</name>
    <dbReference type="NCBI Taxonomy" id="661"/>
    <lineage>
        <taxon>Bacteria</taxon>
        <taxon>Pseudomonadati</taxon>
        <taxon>Pseudomonadota</taxon>
        <taxon>Gammaproteobacteria</taxon>
        <taxon>Vibrionales</taxon>
        <taxon>Vibrionaceae</taxon>
        <taxon>Photobacterium</taxon>
    </lineage>
</organism>
<dbReference type="PANTHER" id="PTHR11311:SF15">
    <property type="entry name" value="SPONDIN-2"/>
    <property type="match status" value="1"/>
</dbReference>
<feature type="domain" description="Spondin" evidence="2">
    <location>
        <begin position="24"/>
        <end position="211"/>
    </location>
</feature>
<dbReference type="RefSeq" id="WP_105060094.1">
    <property type="nucleotide sequence ID" value="NZ_MSCJ01000001.1"/>
</dbReference>
<dbReference type="AlphaFoldDB" id="A0A2S7VXD8"/>
<evidence type="ECO:0000259" key="2">
    <source>
        <dbReference type="PROSITE" id="PS51020"/>
    </source>
</evidence>
<sequence>MKLIPLFFSSFIALTLAGCGSDSDNSFDPTSKTARYELKFDTDWSAVNFPTNFPENRHFSGLIGLTHDKEARLIEPNVLADEGLVSVAETGSKDLLISEVNLLQNLGYVGNLISGDGIPVSDYDVDVQFDISQDFPLVTVVTMLAPSPDWFTGIDSVELFANGAWVNEVTVQAFVYDAGSDSGVTFTSENDPTIPRAPISLLTTPRVDTDFEKGVHYQNQLHIGTFKLKRVD</sequence>
<reference evidence="3 4" key="1">
    <citation type="submission" date="2016-12" db="EMBL/GenBank/DDBJ databases">
        <title>Diversity of luminous bacteria.</title>
        <authorList>
            <person name="Yoshizawa S."/>
            <person name="Kogure K."/>
        </authorList>
    </citation>
    <scope>NUCLEOTIDE SEQUENCE [LARGE SCALE GENOMIC DNA]</scope>
    <source>
        <strain evidence="3 4">LC1-200</strain>
    </source>
</reference>
<feature type="signal peptide" evidence="1">
    <location>
        <begin position="1"/>
        <end position="17"/>
    </location>
</feature>
<dbReference type="GO" id="GO:0031012">
    <property type="term" value="C:extracellular matrix"/>
    <property type="evidence" value="ECO:0007669"/>
    <property type="project" value="TreeGrafter"/>
</dbReference>
<dbReference type="InterPro" id="IPR038678">
    <property type="entry name" value="Spondin_N_sf"/>
</dbReference>